<organism evidence="1 2">
    <name type="scientific">Echinococcus canadensis</name>
    <dbReference type="NCBI Taxonomy" id="519352"/>
    <lineage>
        <taxon>Eukaryota</taxon>
        <taxon>Metazoa</taxon>
        <taxon>Spiralia</taxon>
        <taxon>Lophotrochozoa</taxon>
        <taxon>Platyhelminthes</taxon>
        <taxon>Cestoda</taxon>
        <taxon>Eucestoda</taxon>
        <taxon>Cyclophyllidea</taxon>
        <taxon>Taeniidae</taxon>
        <taxon>Echinococcus</taxon>
        <taxon>Echinococcus canadensis group</taxon>
    </lineage>
</organism>
<name>A0A915ET86_9CEST</name>
<dbReference type="WBParaSite" id="maker-E.canG7_contigs_1581-snap-gene-0.5-mRNA-1">
    <property type="protein sequence ID" value="maker-E.canG7_contigs_1581-snap-gene-0.5-mRNA-1"/>
    <property type="gene ID" value="EcG7_08589"/>
</dbReference>
<protein>
    <submittedName>
        <fullName evidence="2">Uncharacterized protein</fullName>
    </submittedName>
</protein>
<reference evidence="2" key="1">
    <citation type="submission" date="2022-11" db="UniProtKB">
        <authorList>
            <consortium name="WormBaseParasite"/>
        </authorList>
    </citation>
    <scope>IDENTIFICATION</scope>
</reference>
<keyword evidence="1" id="KW-1185">Reference proteome</keyword>
<proteinExistence type="predicted"/>
<evidence type="ECO:0000313" key="1">
    <source>
        <dbReference type="Proteomes" id="UP000887562"/>
    </source>
</evidence>
<sequence>MLNGIGQIASSLTDGAAMSHMSLKHKLRRFEFHACIDEIAPSSLHVTACTHPPSLLSARHSVEQFLTRSNSQRIAMPLQHQPISSFPDEIQHPT</sequence>
<dbReference type="AlphaFoldDB" id="A0A915ET86"/>
<accession>A0A915ET86</accession>
<evidence type="ECO:0000313" key="2">
    <source>
        <dbReference type="WBParaSite" id="maker-E.canG7_contigs_1581-snap-gene-0.5-mRNA-1"/>
    </source>
</evidence>
<dbReference type="Proteomes" id="UP000887562">
    <property type="component" value="Unplaced"/>
</dbReference>